<proteinExistence type="predicted"/>
<dbReference type="Pfam" id="PF13602">
    <property type="entry name" value="ADH_zinc_N_2"/>
    <property type="match status" value="1"/>
</dbReference>
<feature type="domain" description="Enoyl reductase (ER)" evidence="1">
    <location>
        <begin position="7"/>
        <end position="306"/>
    </location>
</feature>
<dbReference type="InterPro" id="IPR013154">
    <property type="entry name" value="ADH-like_N"/>
</dbReference>
<dbReference type="PANTHER" id="PTHR44013:SF1">
    <property type="entry name" value="ZINC-TYPE ALCOHOL DEHYDROGENASE-LIKE PROTEIN C16A3.02C"/>
    <property type="match status" value="1"/>
</dbReference>
<accession>A0ABV6QX12</accession>
<dbReference type="SMART" id="SM00829">
    <property type="entry name" value="PKS_ER"/>
    <property type="match status" value="1"/>
</dbReference>
<keyword evidence="3" id="KW-1185">Reference proteome</keyword>
<gene>
    <name evidence="2" type="ORF">ACFFGN_33535</name>
</gene>
<dbReference type="CDD" id="cd05289">
    <property type="entry name" value="MDR_like_2"/>
    <property type="match status" value="1"/>
</dbReference>
<evidence type="ECO:0000259" key="1">
    <source>
        <dbReference type="SMART" id="SM00829"/>
    </source>
</evidence>
<reference evidence="2 3" key="1">
    <citation type="submission" date="2024-09" db="EMBL/GenBank/DDBJ databases">
        <authorList>
            <person name="Sun Q."/>
            <person name="Mori K."/>
        </authorList>
    </citation>
    <scope>NUCLEOTIDE SEQUENCE [LARGE SCALE GENOMIC DNA]</scope>
    <source>
        <strain evidence="2 3">CGMCC 1.15906</strain>
    </source>
</reference>
<dbReference type="EMBL" id="JBHLTC010000041">
    <property type="protein sequence ID" value="MFC0629035.1"/>
    <property type="molecule type" value="Genomic_DNA"/>
</dbReference>
<dbReference type="Proteomes" id="UP001589890">
    <property type="component" value="Unassembled WGS sequence"/>
</dbReference>
<keyword evidence="2" id="KW-0560">Oxidoreductase</keyword>
<dbReference type="Gene3D" id="3.90.180.10">
    <property type="entry name" value="Medium-chain alcohol dehydrogenases, catalytic domain"/>
    <property type="match status" value="1"/>
</dbReference>
<dbReference type="Pfam" id="PF08240">
    <property type="entry name" value="ADH_N"/>
    <property type="match status" value="1"/>
</dbReference>
<protein>
    <submittedName>
        <fullName evidence="2">NADP-dependent oxidoreductase</fullName>
        <ecNumber evidence="2">1.-.-.-</ecNumber>
    </submittedName>
</protein>
<sequence length="313" mass="32604">MRALVSRQLNGPELIEAELPEPAKGQVRIKVDAAAINPVDLAATDGTLLTYDITAPREQFGLGWDVAGTIDTTGPGVDLEPGTPVVGVADLLGRSLKTHAEYVVLDADAIARAPRGLDPAEASTFALNALTALQAYDALNLRAGQTVLVTGAAGGVGGYAVELGKHLGLEVIASAGEADEELVRRRFGADEFVPRSADLATAVRALYPQGVDGVVDAAVIGIGTQEAVRNRGVHAHVVAGTPPTPLRGISVYQIFATARRKELDELVALVEAGVLSTRVAATYRLEDGEAAYKHLAQGGVRGRVVLDLRLGSE</sequence>
<dbReference type="SUPFAM" id="SSF50129">
    <property type="entry name" value="GroES-like"/>
    <property type="match status" value="1"/>
</dbReference>
<evidence type="ECO:0000313" key="2">
    <source>
        <dbReference type="EMBL" id="MFC0629035.1"/>
    </source>
</evidence>
<dbReference type="PANTHER" id="PTHR44013">
    <property type="entry name" value="ZINC-TYPE ALCOHOL DEHYDROGENASE-LIKE PROTEIN C16A3.02C"/>
    <property type="match status" value="1"/>
</dbReference>
<comment type="caution">
    <text evidence="2">The sequence shown here is derived from an EMBL/GenBank/DDBJ whole genome shotgun (WGS) entry which is preliminary data.</text>
</comment>
<name>A0ABV6QX12_9ACTN</name>
<dbReference type="InterPro" id="IPR036291">
    <property type="entry name" value="NAD(P)-bd_dom_sf"/>
</dbReference>
<dbReference type="InterPro" id="IPR020843">
    <property type="entry name" value="ER"/>
</dbReference>
<dbReference type="SUPFAM" id="SSF51735">
    <property type="entry name" value="NAD(P)-binding Rossmann-fold domains"/>
    <property type="match status" value="1"/>
</dbReference>
<evidence type="ECO:0000313" key="3">
    <source>
        <dbReference type="Proteomes" id="UP001589890"/>
    </source>
</evidence>
<dbReference type="Gene3D" id="3.40.50.720">
    <property type="entry name" value="NAD(P)-binding Rossmann-like Domain"/>
    <property type="match status" value="1"/>
</dbReference>
<dbReference type="EC" id="1.-.-.-" evidence="2"/>
<dbReference type="RefSeq" id="WP_380056414.1">
    <property type="nucleotide sequence ID" value="NZ_JBHLTC010000041.1"/>
</dbReference>
<organism evidence="2 3">
    <name type="scientific">Kribbella deserti</name>
    <dbReference type="NCBI Taxonomy" id="1926257"/>
    <lineage>
        <taxon>Bacteria</taxon>
        <taxon>Bacillati</taxon>
        <taxon>Actinomycetota</taxon>
        <taxon>Actinomycetes</taxon>
        <taxon>Propionibacteriales</taxon>
        <taxon>Kribbellaceae</taxon>
        <taxon>Kribbella</taxon>
    </lineage>
</organism>
<dbReference type="GO" id="GO:0016491">
    <property type="term" value="F:oxidoreductase activity"/>
    <property type="evidence" value="ECO:0007669"/>
    <property type="project" value="UniProtKB-KW"/>
</dbReference>
<dbReference type="InterPro" id="IPR011032">
    <property type="entry name" value="GroES-like_sf"/>
</dbReference>
<dbReference type="InterPro" id="IPR052733">
    <property type="entry name" value="Chloroplast_QOR"/>
</dbReference>